<keyword evidence="4" id="KW-1185">Reference proteome</keyword>
<keyword evidence="1" id="KW-0175">Coiled coil</keyword>
<feature type="region of interest" description="Disordered" evidence="2">
    <location>
        <begin position="309"/>
        <end position="417"/>
    </location>
</feature>
<name>A0ABD3NYU0_9STRA</name>
<accession>A0ABD3NYU0</accession>
<feature type="coiled-coil region" evidence="1">
    <location>
        <begin position="491"/>
        <end position="742"/>
    </location>
</feature>
<evidence type="ECO:0000256" key="1">
    <source>
        <dbReference type="SAM" id="Coils"/>
    </source>
</evidence>
<feature type="compositionally biased region" description="Polar residues" evidence="2">
    <location>
        <begin position="395"/>
        <end position="415"/>
    </location>
</feature>
<proteinExistence type="predicted"/>
<dbReference type="AlphaFoldDB" id="A0ABD3NYU0"/>
<organism evidence="3 4">
    <name type="scientific">Cyclotella atomus</name>
    <dbReference type="NCBI Taxonomy" id="382360"/>
    <lineage>
        <taxon>Eukaryota</taxon>
        <taxon>Sar</taxon>
        <taxon>Stramenopiles</taxon>
        <taxon>Ochrophyta</taxon>
        <taxon>Bacillariophyta</taxon>
        <taxon>Coscinodiscophyceae</taxon>
        <taxon>Thalassiosirophycidae</taxon>
        <taxon>Stephanodiscales</taxon>
        <taxon>Stephanodiscaceae</taxon>
        <taxon>Cyclotella</taxon>
    </lineage>
</organism>
<gene>
    <name evidence="3" type="ORF">ACHAWO_006300</name>
</gene>
<feature type="compositionally biased region" description="Basic and acidic residues" evidence="2">
    <location>
        <begin position="341"/>
        <end position="356"/>
    </location>
</feature>
<evidence type="ECO:0000313" key="3">
    <source>
        <dbReference type="EMBL" id="KAL3780532.1"/>
    </source>
</evidence>
<feature type="compositionally biased region" description="Polar residues" evidence="2">
    <location>
        <begin position="8"/>
        <end position="17"/>
    </location>
</feature>
<evidence type="ECO:0000313" key="4">
    <source>
        <dbReference type="Proteomes" id="UP001530400"/>
    </source>
</evidence>
<dbReference type="EMBL" id="JALLPJ020000887">
    <property type="protein sequence ID" value="KAL3780532.1"/>
    <property type="molecule type" value="Genomic_DNA"/>
</dbReference>
<feature type="region of interest" description="Disordered" evidence="2">
    <location>
        <begin position="1"/>
        <end position="41"/>
    </location>
</feature>
<feature type="compositionally biased region" description="Basic residues" evidence="2">
    <location>
        <begin position="18"/>
        <end position="33"/>
    </location>
</feature>
<comment type="caution">
    <text evidence="3">The sequence shown here is derived from an EMBL/GenBank/DDBJ whole genome shotgun (WGS) entry which is preliminary data.</text>
</comment>
<sequence length="973" mass="110890">MTVPRPSYASSPRNPTRPTHHINKKSSRHKHSTHLTPYSLDDNEECIPSTKSHLYSLLHRQLYDLALDHLTSHPNDARVWILHSDKRGVMHRSLPLHLACEQSQHGALPLLLIEKLLTCYPGASSQFNSNGNLPIQLACASISFIGPNHYANEGVLSCLMKVYPQCVMVVDGMGRSAVDILEEKGLNVKDRRGGSILRFMKSKMEEMRLNYDEDDYGLNEVQFECGKNEVEERDDAVSGGLRFELQREQRIDSFATSESPGRAASYNIADEGRYKCQSDRDEFDHQFHVDSQGDITPRHANRQQIRLMPRNHDGEHDCGNLYFRSSSRNNTARKDRFRRRDRMDQCDDNAKYRDSNRLLAEADQSVETSQGGGSNRRYRSTQGKKRREPPRLQRSIANSLEYSYSSSDAQSPTDYSSDEYCHNHAPVVTPSNHCNLSASPYSTKSNNESNEINTSFTTNTDAFHHLEQEFRTMKCAHQSMSQLLNTKANNEMHLQSRLSNLEEAHAELRHEYNLQSSTNAELIQQNNDMERLLQDKDHELKIMRTKEGAISSELACRLRKDEEVQVRLKELTERLKNEELQRDLVEKEFQREQMAMAQLRKAFEQATRSKEEMAKLLDAAAADQQSVQHENTLLRQNIASKNKELAEAKTKEISLCEQVMTKLALLESAEAVSKEKENQLNDEREKSRELEQELESARCTIRKKVETEEKLQTLLREEIAKNTALEIELSSMREKVEAAKEGLAYLQRGKVASNTASKNDDQLGENEPEANGLQLAEITALSSSQSIELLSPMIQDALCIQQDTIDRARQLLNKASSTRRYVAQISDISTTDFSFQSTLHLLESILTTHIKTIKDLDDAIDFEESCHLELSSLLDIPLHEFDSEFDALKTKAAPQTRDSINSKRYMKLKAATISHMKKIENLHKMSLELQPAKSTKLSDEKHCRVANEIASIFQQAMDALLEGTKQLSDMMQS</sequence>
<feature type="compositionally biased region" description="Basic residues" evidence="2">
    <location>
        <begin position="376"/>
        <end position="388"/>
    </location>
</feature>
<reference evidence="3 4" key="1">
    <citation type="submission" date="2024-10" db="EMBL/GenBank/DDBJ databases">
        <title>Updated reference genomes for cyclostephanoid diatoms.</title>
        <authorList>
            <person name="Roberts W.R."/>
            <person name="Alverson A.J."/>
        </authorList>
    </citation>
    <scope>NUCLEOTIDE SEQUENCE [LARGE SCALE GENOMIC DNA]</scope>
    <source>
        <strain evidence="3 4">AJA010-31</strain>
    </source>
</reference>
<protein>
    <submittedName>
        <fullName evidence="3">Uncharacterized protein</fullName>
    </submittedName>
</protein>
<evidence type="ECO:0000256" key="2">
    <source>
        <dbReference type="SAM" id="MobiDB-lite"/>
    </source>
</evidence>
<dbReference type="Proteomes" id="UP001530400">
    <property type="component" value="Unassembled WGS sequence"/>
</dbReference>